<protein>
    <submittedName>
        <fullName evidence="2">GerMN domain-containing protein</fullName>
    </submittedName>
</protein>
<proteinExistence type="predicted"/>
<sequence>MEMKKWLRSTALVSLMVVPMLVTGCGLFSKSASEAIDPPQTEVIEGQDEQTSSWFSDVEGATQYTVYLQDKNGYLAPISLPMALAEDEVVGIKLLEVMVDQGVYSTALPVDFRALVPQGTEVLSYELNAETGIATVNFSEPFVDYNAVDERAIVEAITWTLTSLEGVEGVTIQVNGEALGEMPIAQYPLANVIDRSIGINIEIAEGVNYSQASPVTIYFSGETVNGEQYFVPVTRMINREDSQAVAAIEQLIEGPQNTKTLTSVILPDVEVTSIEEYDGVVHIDLQDDAYEPGLFVPSQLLQAVILSVAENTGVASVQVRMNGDINIFDENNNSYSTPVSIPMNVNALKM</sequence>
<gene>
    <name evidence="2" type="ORF">NAG76_13475</name>
</gene>
<dbReference type="InterPro" id="IPR019606">
    <property type="entry name" value="GerMN"/>
</dbReference>
<dbReference type="AlphaFoldDB" id="A0A9J6Z9G9"/>
<dbReference type="KEGG" id="plig:NAG76_13475"/>
<organism evidence="2 3">
    <name type="scientific">Candidatus Pristimantibacillus lignocellulolyticus</name>
    <dbReference type="NCBI Taxonomy" id="2994561"/>
    <lineage>
        <taxon>Bacteria</taxon>
        <taxon>Bacillati</taxon>
        <taxon>Bacillota</taxon>
        <taxon>Bacilli</taxon>
        <taxon>Bacillales</taxon>
        <taxon>Paenibacillaceae</taxon>
        <taxon>Candidatus Pristimantibacillus</taxon>
    </lineage>
</organism>
<evidence type="ECO:0000313" key="3">
    <source>
        <dbReference type="Proteomes" id="UP001056756"/>
    </source>
</evidence>
<evidence type="ECO:0000313" key="2">
    <source>
        <dbReference type="EMBL" id="URN92854.1"/>
    </source>
</evidence>
<reference evidence="2" key="1">
    <citation type="submission" date="2022-05" db="EMBL/GenBank/DDBJ databases">
        <title>Novel bacterial taxa in a minimal lignocellulolytic consortium and its capacity to transform plastics disclosed by genome-resolved metagenomics.</title>
        <authorList>
            <person name="Rodriguez C.A.D."/>
            <person name="Diaz-Garcia L."/>
            <person name="Herrera K."/>
            <person name="Tarazona N.A."/>
            <person name="Sproer C."/>
            <person name="Overmann J."/>
            <person name="Jimenez D.J."/>
        </authorList>
    </citation>
    <scope>NUCLEOTIDE SEQUENCE</scope>
    <source>
        <strain evidence="2">MAG5</strain>
    </source>
</reference>
<name>A0A9J6Z9G9_9BACL</name>
<dbReference type="PROSITE" id="PS51257">
    <property type="entry name" value="PROKAR_LIPOPROTEIN"/>
    <property type="match status" value="1"/>
</dbReference>
<dbReference type="Proteomes" id="UP001056756">
    <property type="component" value="Chromosome"/>
</dbReference>
<evidence type="ECO:0000259" key="1">
    <source>
        <dbReference type="SMART" id="SM00909"/>
    </source>
</evidence>
<feature type="domain" description="GerMN" evidence="1">
    <location>
        <begin position="95"/>
        <end position="183"/>
    </location>
</feature>
<dbReference type="EMBL" id="CP097899">
    <property type="protein sequence ID" value="URN92854.1"/>
    <property type="molecule type" value="Genomic_DNA"/>
</dbReference>
<dbReference type="SMART" id="SM00909">
    <property type="entry name" value="Germane"/>
    <property type="match status" value="2"/>
</dbReference>
<dbReference type="Pfam" id="PF10646">
    <property type="entry name" value="Germane"/>
    <property type="match status" value="2"/>
</dbReference>
<feature type="domain" description="GerMN" evidence="1">
    <location>
        <begin position="244"/>
        <end position="330"/>
    </location>
</feature>
<accession>A0A9J6Z9G9</accession>